<evidence type="ECO:0000313" key="3">
    <source>
        <dbReference type="Proteomes" id="UP000006672"/>
    </source>
</evidence>
<organism evidence="2">
    <name type="scientific">Brugia malayi</name>
    <name type="common">Filarial nematode worm</name>
    <dbReference type="NCBI Taxonomy" id="6279"/>
    <lineage>
        <taxon>Eukaryota</taxon>
        <taxon>Metazoa</taxon>
        <taxon>Ecdysozoa</taxon>
        <taxon>Nematoda</taxon>
        <taxon>Chromadorea</taxon>
        <taxon>Rhabditida</taxon>
        <taxon>Spirurina</taxon>
        <taxon>Spiruromorpha</taxon>
        <taxon>Filarioidea</taxon>
        <taxon>Onchocercidae</taxon>
        <taxon>Brugia</taxon>
    </lineage>
</organism>
<keyword evidence="3" id="KW-1185">Reference proteome</keyword>
<evidence type="ECO:0000313" key="2">
    <source>
        <dbReference type="EMBL" id="VIO86370.1"/>
    </source>
</evidence>
<reference evidence="4" key="3">
    <citation type="submission" date="2019-12" db="UniProtKB">
        <authorList>
            <consortium name="WormBaseParasite"/>
        </authorList>
    </citation>
    <scope>IDENTIFICATION</scope>
</reference>
<accession>A0A5S6PEU3</accession>
<accession>A0A4E9ERF8</accession>
<dbReference type="EMBL" id="CAAKNF010000196">
    <property type="protein sequence ID" value="VIO86370.1"/>
    <property type="molecule type" value="Genomic_DNA"/>
</dbReference>
<evidence type="ECO:0000313" key="4">
    <source>
        <dbReference type="WBParaSite" id="Bm17913.1"/>
    </source>
</evidence>
<dbReference type="CTD" id="66059075"/>
<feature type="region of interest" description="Disordered" evidence="1">
    <location>
        <begin position="30"/>
        <end position="58"/>
    </location>
</feature>
<evidence type="ECO:0000256" key="1">
    <source>
        <dbReference type="SAM" id="MobiDB-lite"/>
    </source>
</evidence>
<sequence length="58" mass="6463">MKKIFLGGQKLENRYEAILVIRKIPNKRAFSEKQQDGSSGNSRDASQCSLSTFLNTAS</sequence>
<feature type="compositionally biased region" description="Polar residues" evidence="1">
    <location>
        <begin position="36"/>
        <end position="58"/>
    </location>
</feature>
<dbReference type="AlphaFoldDB" id="A0A4E9ERF8"/>
<dbReference type="WBParaSite" id="Bm17913.1">
    <property type="protein sequence ID" value="Bm17913.1"/>
    <property type="gene ID" value="WBGene00269055"/>
</dbReference>
<protein>
    <submittedName>
        <fullName evidence="2 4">Uncharacterized protein</fullName>
    </submittedName>
</protein>
<proteinExistence type="predicted"/>
<name>A0A4E9ERF8_BRUMA</name>
<dbReference type="Proteomes" id="UP000006672">
    <property type="component" value="Unassembled WGS sequence"/>
</dbReference>
<gene>
    <name evidence="2 4" type="primary">Bm17913</name>
    <name evidence="2" type="ORF">BM_BM17913</name>
</gene>
<dbReference type="GeneID" id="66059075"/>
<dbReference type="KEGG" id="bmy:BM_BM17913"/>
<dbReference type="RefSeq" id="XP_042929450.1">
    <property type="nucleotide sequence ID" value="XM_043073516.1"/>
</dbReference>
<reference evidence="2" key="2">
    <citation type="submission" date="2019-04" db="EMBL/GenBank/DDBJ databases">
        <authorList>
            <person name="Howe K."/>
            <person name="Paulini M."/>
            <person name="Williams G."/>
        </authorList>
    </citation>
    <scope>NUCLEOTIDE SEQUENCE [LARGE SCALE GENOMIC DNA]</scope>
    <source>
        <strain evidence="2">FR3</strain>
    </source>
</reference>
<reference evidence="3" key="1">
    <citation type="journal article" date="2007" name="Science">
        <title>Draft genome of the filarial nematode parasite Brugia malayi.</title>
        <authorList>
            <person name="Ghedin E."/>
            <person name="Wang S."/>
            <person name="Spiro D."/>
            <person name="Caler E."/>
            <person name="Zhao Q."/>
            <person name="Crabtree J."/>
            <person name="Allen J.E."/>
            <person name="Delcher A.L."/>
            <person name="Guiliano D.B."/>
            <person name="Miranda-Saavedra D."/>
            <person name="Angiuoli S.V."/>
            <person name="Creasy T."/>
            <person name="Amedeo P."/>
            <person name="Haas B."/>
            <person name="El-Sayed N.M."/>
            <person name="Wortman J.R."/>
            <person name="Feldblyum T."/>
            <person name="Tallon L."/>
            <person name="Schatz M."/>
            <person name="Shumway M."/>
            <person name="Koo H."/>
            <person name="Salzberg S.L."/>
            <person name="Schobel S."/>
            <person name="Pertea M."/>
            <person name="Pop M."/>
            <person name="White O."/>
            <person name="Barton G.J."/>
            <person name="Carlow C.K."/>
            <person name="Crawford M.J."/>
            <person name="Daub J."/>
            <person name="Dimmic M.W."/>
            <person name="Estes C.F."/>
            <person name="Foster J.M."/>
            <person name="Ganatra M."/>
            <person name="Gregory W.F."/>
            <person name="Johnson N.M."/>
            <person name="Jin J."/>
            <person name="Komuniecki R."/>
            <person name="Korf I."/>
            <person name="Kumar S."/>
            <person name="Laney S."/>
            <person name="Li B.W."/>
            <person name="Li W."/>
            <person name="Lindblom T.H."/>
            <person name="Lustigman S."/>
            <person name="Ma D."/>
            <person name="Maina C.V."/>
            <person name="Martin D.M."/>
            <person name="McCarter J.P."/>
            <person name="McReynolds L."/>
            <person name="Mitreva M."/>
            <person name="Nutman T.B."/>
            <person name="Parkinson J."/>
            <person name="Peregrin-Alvarez J.M."/>
            <person name="Poole C."/>
            <person name="Ren Q."/>
            <person name="Saunders L."/>
            <person name="Sluder A.E."/>
            <person name="Smith K."/>
            <person name="Stanke M."/>
            <person name="Unnasch T.R."/>
            <person name="Ware J."/>
            <person name="Wei A.D."/>
            <person name="Weil G."/>
            <person name="Williams D.J."/>
            <person name="Zhang Y."/>
            <person name="Williams S.A."/>
            <person name="Fraser-Liggett C."/>
            <person name="Slatko B."/>
            <person name="Blaxter M.L."/>
            <person name="Scott A.L."/>
        </authorList>
    </citation>
    <scope>NUCLEOTIDE SEQUENCE</scope>
    <source>
        <strain evidence="3">FR3</strain>
    </source>
</reference>